<dbReference type="STRING" id="356882.A0A423V7V0"/>
<name>A0A423V7V0_9PEZI</name>
<comment type="caution">
    <text evidence="1">The sequence shown here is derived from an EMBL/GenBank/DDBJ whole genome shotgun (WGS) entry which is preliminary data.</text>
</comment>
<dbReference type="Proteomes" id="UP000283895">
    <property type="component" value="Unassembled WGS sequence"/>
</dbReference>
<evidence type="ECO:0000313" key="1">
    <source>
        <dbReference type="EMBL" id="ROV86852.1"/>
    </source>
</evidence>
<dbReference type="EMBL" id="LKEA01000125">
    <property type="protein sequence ID" value="ROV86852.1"/>
    <property type="molecule type" value="Genomic_DNA"/>
</dbReference>
<accession>A0A423V7V0</accession>
<gene>
    <name evidence="1" type="ORF">VMCG_10876</name>
</gene>
<dbReference type="AlphaFoldDB" id="A0A423V7V0"/>
<keyword evidence="2" id="KW-1185">Reference proteome</keyword>
<organism evidence="1 2">
    <name type="scientific">Cytospora schulzeri</name>
    <dbReference type="NCBI Taxonomy" id="448051"/>
    <lineage>
        <taxon>Eukaryota</taxon>
        <taxon>Fungi</taxon>
        <taxon>Dikarya</taxon>
        <taxon>Ascomycota</taxon>
        <taxon>Pezizomycotina</taxon>
        <taxon>Sordariomycetes</taxon>
        <taxon>Sordariomycetidae</taxon>
        <taxon>Diaporthales</taxon>
        <taxon>Cytosporaceae</taxon>
        <taxon>Cytospora</taxon>
    </lineage>
</organism>
<protein>
    <submittedName>
        <fullName evidence="1">Uncharacterized protein</fullName>
    </submittedName>
</protein>
<dbReference type="OrthoDB" id="2922289at2759"/>
<sequence>MIDVDLDGIDFNDPTSFMKVLGGGGLPVPKMMQPVEVRREAEGRSKRLFINYNELRAILERHEATIQKR</sequence>
<evidence type="ECO:0000313" key="2">
    <source>
        <dbReference type="Proteomes" id="UP000283895"/>
    </source>
</evidence>
<proteinExistence type="predicted"/>
<reference evidence="1 2" key="1">
    <citation type="submission" date="2015-09" db="EMBL/GenBank/DDBJ databases">
        <title>Host preference determinants of Valsa canker pathogens revealed by comparative genomics.</title>
        <authorList>
            <person name="Yin Z."/>
            <person name="Huang L."/>
        </authorList>
    </citation>
    <scope>NUCLEOTIDE SEQUENCE [LARGE SCALE GENOMIC DNA]</scope>
    <source>
        <strain evidence="1 2">03-1</strain>
    </source>
</reference>